<dbReference type="InterPro" id="IPR000873">
    <property type="entry name" value="AMP-dep_synth/lig_dom"/>
</dbReference>
<dbReference type="Gene3D" id="3.40.50.12780">
    <property type="entry name" value="N-terminal domain of ligase-like"/>
    <property type="match status" value="1"/>
</dbReference>
<dbReference type="InterPro" id="IPR042099">
    <property type="entry name" value="ANL_N_sf"/>
</dbReference>
<dbReference type="InterPro" id="IPR020845">
    <property type="entry name" value="AMP-binding_CS"/>
</dbReference>
<dbReference type="GO" id="GO:0016405">
    <property type="term" value="F:CoA-ligase activity"/>
    <property type="evidence" value="ECO:0007669"/>
    <property type="project" value="TreeGrafter"/>
</dbReference>
<dbReference type="InterPro" id="IPR045851">
    <property type="entry name" value="AMP-bd_C_sf"/>
</dbReference>
<dbReference type="EMBL" id="RSCE01000006">
    <property type="protein sequence ID" value="RSH81702.1"/>
    <property type="molecule type" value="Genomic_DNA"/>
</dbReference>
<dbReference type="Pfam" id="PF13193">
    <property type="entry name" value="AMP-binding_C"/>
    <property type="match status" value="1"/>
</dbReference>
<reference evidence="5 6" key="1">
    <citation type="submission" date="2018-11" db="EMBL/GenBank/DDBJ databases">
        <title>Genome sequence of Apiotrichum porosum DSM 27194.</title>
        <authorList>
            <person name="Aliyu H."/>
            <person name="Gorte O."/>
            <person name="Ochsenreither K."/>
        </authorList>
    </citation>
    <scope>NUCLEOTIDE SEQUENCE [LARGE SCALE GENOMIC DNA]</scope>
    <source>
        <strain evidence="5 6">DSM 27194</strain>
    </source>
</reference>
<dbReference type="Proteomes" id="UP000279236">
    <property type="component" value="Unassembled WGS sequence"/>
</dbReference>
<dbReference type="GeneID" id="39592432"/>
<keyword evidence="2" id="KW-0436">Ligase</keyword>
<dbReference type="AlphaFoldDB" id="A0A427XS13"/>
<sequence>MTGHIYESMFPTPFIPQVGLFDFIFPSAPGVSTSKEFPETHPAFIDGVTGEVLFRGELHDRALRLKTGYKELLHLKRGDTVCVWGSNSIEWIFAVYGAMAAGLVAAPHELAHQYNNSGSSAMFVALENLAGFEQARAELERPLEDNRVILLCKPEHKPKGTKYHCIFEILSERAEEAEHFDGTECYETQFLCYSSGTTGLPKGVMTTHNNMVSQMCTSHICLDPMSSETDALLGFLPMSHAFGLMAILLQPLTQGVPAVILPRFDELKALAAIEKYKVTRALFVPPVVLLFIHSQNTPKFNITSLKSVFSGAAPLSPELMAAFHKRYPHATVTQGYGMTETSPGALQARSEDSRAGHSGVGVLLPGYQARLVMEDGRDAHPGERGELWLRSSSIMKGYHANPEATAKTMAPGGWLKTGDVAVVDENNRFAIVDRVKELIKYKGFQVAPAELEALLLQQPKVIDAGVVGVYDESQATELPRGYIVANPSLGIKTDADKAKLSKEVAAWVAGRVAPHKRLVGGVIIIDAVPKSPSGKILRNILRKQAQQEFESSAKAKL</sequence>
<feature type="domain" description="AMP-dependent synthetase/ligase" evidence="3">
    <location>
        <begin position="36"/>
        <end position="399"/>
    </location>
</feature>
<evidence type="ECO:0000256" key="2">
    <source>
        <dbReference type="ARBA" id="ARBA00022598"/>
    </source>
</evidence>
<evidence type="ECO:0000259" key="3">
    <source>
        <dbReference type="Pfam" id="PF00501"/>
    </source>
</evidence>
<dbReference type="SUPFAM" id="SSF56801">
    <property type="entry name" value="Acetyl-CoA synthetase-like"/>
    <property type="match status" value="1"/>
</dbReference>
<dbReference type="CDD" id="cd05911">
    <property type="entry name" value="Firefly_Luc_like"/>
    <property type="match status" value="1"/>
</dbReference>
<feature type="domain" description="AMP-binding enzyme C-terminal" evidence="4">
    <location>
        <begin position="450"/>
        <end position="535"/>
    </location>
</feature>
<evidence type="ECO:0008006" key="7">
    <source>
        <dbReference type="Google" id="ProtNLM"/>
    </source>
</evidence>
<comment type="caution">
    <text evidence="5">The sequence shown here is derived from an EMBL/GenBank/DDBJ whole genome shotgun (WGS) entry which is preliminary data.</text>
</comment>
<dbReference type="STRING" id="105984.A0A427XS13"/>
<gene>
    <name evidence="5" type="ORF">EHS24_007889</name>
</gene>
<name>A0A427XS13_9TREE</name>
<proteinExistence type="inferred from homology"/>
<organism evidence="5 6">
    <name type="scientific">Apiotrichum porosum</name>
    <dbReference type="NCBI Taxonomy" id="105984"/>
    <lineage>
        <taxon>Eukaryota</taxon>
        <taxon>Fungi</taxon>
        <taxon>Dikarya</taxon>
        <taxon>Basidiomycota</taxon>
        <taxon>Agaricomycotina</taxon>
        <taxon>Tremellomycetes</taxon>
        <taxon>Trichosporonales</taxon>
        <taxon>Trichosporonaceae</taxon>
        <taxon>Apiotrichum</taxon>
    </lineage>
</organism>
<dbReference type="Gene3D" id="3.30.300.30">
    <property type="match status" value="1"/>
</dbReference>
<keyword evidence="6" id="KW-1185">Reference proteome</keyword>
<dbReference type="PANTHER" id="PTHR24096">
    <property type="entry name" value="LONG-CHAIN-FATTY-ACID--COA LIGASE"/>
    <property type="match status" value="1"/>
</dbReference>
<dbReference type="InterPro" id="IPR025110">
    <property type="entry name" value="AMP-bd_C"/>
</dbReference>
<dbReference type="PROSITE" id="PS00455">
    <property type="entry name" value="AMP_BINDING"/>
    <property type="match status" value="1"/>
</dbReference>
<dbReference type="OrthoDB" id="1898221at2759"/>
<dbReference type="Pfam" id="PF00501">
    <property type="entry name" value="AMP-binding"/>
    <property type="match status" value="1"/>
</dbReference>
<dbReference type="RefSeq" id="XP_028476157.1">
    <property type="nucleotide sequence ID" value="XM_028623224.1"/>
</dbReference>
<evidence type="ECO:0000259" key="4">
    <source>
        <dbReference type="Pfam" id="PF13193"/>
    </source>
</evidence>
<evidence type="ECO:0000256" key="1">
    <source>
        <dbReference type="ARBA" id="ARBA00006432"/>
    </source>
</evidence>
<evidence type="ECO:0000313" key="6">
    <source>
        <dbReference type="Proteomes" id="UP000279236"/>
    </source>
</evidence>
<dbReference type="PANTHER" id="PTHR24096:SF149">
    <property type="entry name" value="AMP-BINDING DOMAIN-CONTAINING PROTEIN-RELATED"/>
    <property type="match status" value="1"/>
</dbReference>
<comment type="similarity">
    <text evidence="1">Belongs to the ATP-dependent AMP-binding enzyme family.</text>
</comment>
<evidence type="ECO:0000313" key="5">
    <source>
        <dbReference type="EMBL" id="RSH81702.1"/>
    </source>
</evidence>
<protein>
    <recommendedName>
        <fullName evidence="7">AMP-dependent synthetase/ligase domain-containing protein</fullName>
    </recommendedName>
</protein>
<accession>A0A427XS13</accession>